<dbReference type="EMBL" id="JABFTP020000001">
    <property type="protein sequence ID" value="KAL3267561.1"/>
    <property type="molecule type" value="Genomic_DNA"/>
</dbReference>
<organism evidence="2 3">
    <name type="scientific">Cryptolaemus montrouzieri</name>
    <dbReference type="NCBI Taxonomy" id="559131"/>
    <lineage>
        <taxon>Eukaryota</taxon>
        <taxon>Metazoa</taxon>
        <taxon>Ecdysozoa</taxon>
        <taxon>Arthropoda</taxon>
        <taxon>Hexapoda</taxon>
        <taxon>Insecta</taxon>
        <taxon>Pterygota</taxon>
        <taxon>Neoptera</taxon>
        <taxon>Endopterygota</taxon>
        <taxon>Coleoptera</taxon>
        <taxon>Polyphaga</taxon>
        <taxon>Cucujiformia</taxon>
        <taxon>Coccinelloidea</taxon>
        <taxon>Coccinellidae</taxon>
        <taxon>Scymninae</taxon>
        <taxon>Scymnini</taxon>
        <taxon>Cryptolaemus</taxon>
    </lineage>
</organism>
<dbReference type="AlphaFoldDB" id="A0ABD2MMI8"/>
<protein>
    <submittedName>
        <fullName evidence="2">Uncharacterized protein</fullName>
    </submittedName>
</protein>
<evidence type="ECO:0000256" key="1">
    <source>
        <dbReference type="SAM" id="MobiDB-lite"/>
    </source>
</evidence>
<evidence type="ECO:0000313" key="3">
    <source>
        <dbReference type="Proteomes" id="UP001516400"/>
    </source>
</evidence>
<sequence>MEKQFHKFHGSVVDYTGVQFENAEIEMLEKGLKHSPYLKSKREENLVNFTAEVELTVKSFLNYDVETRLDKTSHKEGAPLNKSKRRFKEGRSFQ</sequence>
<proteinExistence type="predicted"/>
<name>A0ABD2MMI8_9CUCU</name>
<accession>A0ABD2MMI8</accession>
<keyword evidence="3" id="KW-1185">Reference proteome</keyword>
<feature type="region of interest" description="Disordered" evidence="1">
    <location>
        <begin position="71"/>
        <end position="94"/>
    </location>
</feature>
<dbReference type="Proteomes" id="UP001516400">
    <property type="component" value="Unassembled WGS sequence"/>
</dbReference>
<comment type="caution">
    <text evidence="2">The sequence shown here is derived from an EMBL/GenBank/DDBJ whole genome shotgun (WGS) entry which is preliminary data.</text>
</comment>
<evidence type="ECO:0000313" key="2">
    <source>
        <dbReference type="EMBL" id="KAL3267561.1"/>
    </source>
</evidence>
<gene>
    <name evidence="2" type="ORF">HHI36_011681</name>
</gene>
<reference evidence="2 3" key="1">
    <citation type="journal article" date="2021" name="BMC Biol.">
        <title>Horizontally acquired antibacterial genes associated with adaptive radiation of ladybird beetles.</title>
        <authorList>
            <person name="Li H.S."/>
            <person name="Tang X.F."/>
            <person name="Huang Y.H."/>
            <person name="Xu Z.Y."/>
            <person name="Chen M.L."/>
            <person name="Du X.Y."/>
            <person name="Qiu B.Y."/>
            <person name="Chen P.T."/>
            <person name="Zhang W."/>
            <person name="Slipinski A."/>
            <person name="Escalona H.E."/>
            <person name="Waterhouse R.M."/>
            <person name="Zwick A."/>
            <person name="Pang H."/>
        </authorList>
    </citation>
    <scope>NUCLEOTIDE SEQUENCE [LARGE SCALE GENOMIC DNA]</scope>
    <source>
        <strain evidence="2">SYSU2018</strain>
    </source>
</reference>